<keyword evidence="4" id="KW-1185">Reference proteome</keyword>
<dbReference type="Gene3D" id="3.90.850.10">
    <property type="entry name" value="Fumarylacetoacetase-like, C-terminal domain"/>
    <property type="match status" value="1"/>
</dbReference>
<dbReference type="Proteomes" id="UP000019464">
    <property type="component" value="Unassembled WGS sequence"/>
</dbReference>
<feature type="domain" description="Fumarylacetoacetase-like C-terminal" evidence="2">
    <location>
        <begin position="71"/>
        <end position="262"/>
    </location>
</feature>
<protein>
    <submittedName>
        <fullName evidence="3">2-keto-4-pentenoate hydratase</fullName>
        <ecNumber evidence="3">4.2.1.80</ecNumber>
    </submittedName>
</protein>
<dbReference type="STRING" id="1229521.D791_00827"/>
<dbReference type="PATRIC" id="fig|1229521.3.peg.838"/>
<dbReference type="AlphaFoldDB" id="W9V929"/>
<dbReference type="PANTHER" id="PTHR30143">
    <property type="entry name" value="ACID HYDRATASE"/>
    <property type="match status" value="1"/>
</dbReference>
<dbReference type="GO" id="GO:0005737">
    <property type="term" value="C:cytoplasm"/>
    <property type="evidence" value="ECO:0007669"/>
    <property type="project" value="TreeGrafter"/>
</dbReference>
<proteinExistence type="predicted"/>
<dbReference type="InterPro" id="IPR050772">
    <property type="entry name" value="Hydratase-Decarb/MhpD_sf"/>
</dbReference>
<dbReference type="OrthoDB" id="9792137at2"/>
<dbReference type="PANTHER" id="PTHR30143:SF0">
    <property type="entry name" value="2-KETO-4-PENTENOATE HYDRATASE"/>
    <property type="match status" value="1"/>
</dbReference>
<dbReference type="EC" id="4.2.1.80" evidence="3"/>
<dbReference type="FunFam" id="3.90.850.10:FF:000001">
    <property type="entry name" value="2-oxo-hepta-3-ene-1,7-dioic acid hydratase"/>
    <property type="match status" value="1"/>
</dbReference>
<dbReference type="EMBL" id="AONB01000002">
    <property type="protein sequence ID" value="EXJ12582.1"/>
    <property type="molecule type" value="Genomic_DNA"/>
</dbReference>
<dbReference type="InterPro" id="IPR036663">
    <property type="entry name" value="Fumarylacetoacetase_C_sf"/>
</dbReference>
<dbReference type="NCBIfam" id="TIGR02312">
    <property type="entry name" value="HpaH"/>
    <property type="match status" value="1"/>
</dbReference>
<name>W9V929_9GAMM</name>
<evidence type="ECO:0000256" key="1">
    <source>
        <dbReference type="ARBA" id="ARBA00023239"/>
    </source>
</evidence>
<dbReference type="InterPro" id="IPR011234">
    <property type="entry name" value="Fumarylacetoacetase-like_C"/>
</dbReference>
<organism evidence="3 4">
    <name type="scientific">Nitrincola nitratireducens</name>
    <dbReference type="NCBI Taxonomy" id="1229521"/>
    <lineage>
        <taxon>Bacteria</taxon>
        <taxon>Pseudomonadati</taxon>
        <taxon>Pseudomonadota</taxon>
        <taxon>Gammaproteobacteria</taxon>
        <taxon>Oceanospirillales</taxon>
        <taxon>Oceanospirillaceae</taxon>
        <taxon>Nitrincola</taxon>
    </lineage>
</organism>
<sequence>MLTTAQIEIAANRLHQAEVERKQIPALTLEYPEMDMADAYAIQKKWVDHKIEQGRKVIGYKIGLTSRAMQMASNIDEPDYGVLLDDMLFEDGATISAADFLDPRIEVELAFILKKPLFGENVSIFDVLEATDYVIPSLELIAARCLRTDPITGYTRKVYDTISDNAANAGIILGGRPIRPMDVDLRWAGCMLYLNGQIEETGLAGGVLGNPLKGITWVCKRFAPHGIGLEPGQIILSGSFTRPVPVKAGDTVHADFGSLGSVSLNFD</sequence>
<dbReference type="InterPro" id="IPR012690">
    <property type="entry name" value="HpcG"/>
</dbReference>
<dbReference type="Pfam" id="PF01557">
    <property type="entry name" value="FAA_hydrolase"/>
    <property type="match status" value="1"/>
</dbReference>
<accession>W9V929</accession>
<reference evidence="3 4" key="2">
    <citation type="journal article" date="2015" name="Syst. Appl. Microbiol.">
        <title>Nitrincola nitratireducens sp. nov. isolated from a haloalkaline crater lake.</title>
        <authorList>
            <person name="Singh A."/>
            <person name="Vaidya B."/>
            <person name="Tanuku N.R."/>
            <person name="Pinnaka A.K."/>
        </authorList>
    </citation>
    <scope>NUCLEOTIDE SEQUENCE [LARGE SCALE GENOMIC DNA]</scope>
    <source>
        <strain evidence="3 4">AK23</strain>
    </source>
</reference>
<reference evidence="4" key="1">
    <citation type="submission" date="2012-11" db="EMBL/GenBank/DDBJ databases">
        <authorList>
            <person name="Singh A."/>
            <person name="Pinnaka A.K."/>
            <person name="Vaidya B."/>
        </authorList>
    </citation>
    <scope>NUCLEOTIDE SEQUENCE [LARGE SCALE GENOMIC DNA]</scope>
    <source>
        <strain evidence="4">AK23</strain>
    </source>
</reference>
<comment type="caution">
    <text evidence="3">The sequence shown here is derived from an EMBL/GenBank/DDBJ whole genome shotgun (WGS) entry which is preliminary data.</text>
</comment>
<evidence type="ECO:0000259" key="2">
    <source>
        <dbReference type="Pfam" id="PF01557"/>
    </source>
</evidence>
<keyword evidence="1 3" id="KW-0456">Lyase</keyword>
<dbReference type="GO" id="GO:0008684">
    <property type="term" value="F:2-oxopent-4-enoate hydratase activity"/>
    <property type="evidence" value="ECO:0007669"/>
    <property type="project" value="UniProtKB-EC"/>
</dbReference>
<evidence type="ECO:0000313" key="3">
    <source>
        <dbReference type="EMBL" id="EXJ12582.1"/>
    </source>
</evidence>
<gene>
    <name evidence="3" type="primary">mhpD_2</name>
    <name evidence="3" type="ORF">D791_00827</name>
</gene>
<evidence type="ECO:0000313" key="4">
    <source>
        <dbReference type="Proteomes" id="UP000019464"/>
    </source>
</evidence>
<dbReference type="RefSeq" id="WP_036507969.1">
    <property type="nucleotide sequence ID" value="NZ_AONB01000002.1"/>
</dbReference>
<dbReference type="GO" id="GO:0018817">
    <property type="term" value="F:2-oxo-hept-3-ene-1,7-dioate hydratase activity"/>
    <property type="evidence" value="ECO:0007669"/>
    <property type="project" value="InterPro"/>
</dbReference>
<dbReference type="SUPFAM" id="SSF56529">
    <property type="entry name" value="FAH"/>
    <property type="match status" value="1"/>
</dbReference>